<evidence type="ECO:0000256" key="1">
    <source>
        <dbReference type="SAM" id="MobiDB-lite"/>
    </source>
</evidence>
<dbReference type="EMBL" id="CAEZSJ010000076">
    <property type="protein sequence ID" value="CAB4540019.1"/>
    <property type="molecule type" value="Genomic_DNA"/>
</dbReference>
<reference evidence="2" key="1">
    <citation type="submission" date="2020-05" db="EMBL/GenBank/DDBJ databases">
        <authorList>
            <person name="Chiriac C."/>
            <person name="Salcher M."/>
            <person name="Ghai R."/>
            <person name="Kavagutti S V."/>
        </authorList>
    </citation>
    <scope>NUCLEOTIDE SEQUENCE</scope>
</reference>
<evidence type="ECO:0000313" key="2">
    <source>
        <dbReference type="EMBL" id="CAB4540019.1"/>
    </source>
</evidence>
<gene>
    <name evidence="2" type="ORF">UFOPK1425_00514</name>
</gene>
<feature type="region of interest" description="Disordered" evidence="1">
    <location>
        <begin position="144"/>
        <end position="190"/>
    </location>
</feature>
<sequence>MSGSYADGDVKFTFKGEAFVVGGCITNICSPVRTNMNKILSGISPSKSSNSNGGRLKASGSTCISFPTLYESTNRSMPGTGIVIFNVCDAPVPGTDPSGVGNFYTGSDYVTVYIPTMDTGDLNPFANYYSGGTLGAVVQPVPASGVKSISRPGSQGEEKNSSTSVSIIYPATEPTATPTPLWPSPGPAIG</sequence>
<organism evidence="2">
    <name type="scientific">freshwater metagenome</name>
    <dbReference type="NCBI Taxonomy" id="449393"/>
    <lineage>
        <taxon>unclassified sequences</taxon>
        <taxon>metagenomes</taxon>
        <taxon>ecological metagenomes</taxon>
    </lineage>
</organism>
<name>A0A6J6BNP7_9ZZZZ</name>
<proteinExistence type="predicted"/>
<accession>A0A6J6BNP7</accession>
<feature type="compositionally biased region" description="Low complexity" evidence="1">
    <location>
        <begin position="170"/>
        <end position="179"/>
    </location>
</feature>
<protein>
    <submittedName>
        <fullName evidence="2">Unannotated protein</fullName>
    </submittedName>
</protein>
<feature type="compositionally biased region" description="Pro residues" evidence="1">
    <location>
        <begin position="180"/>
        <end position="190"/>
    </location>
</feature>
<dbReference type="AlphaFoldDB" id="A0A6J6BNP7"/>